<name>A0A1Y5FD23_9BACT</name>
<reference evidence="3" key="1">
    <citation type="journal article" date="2017" name="Proc. Natl. Acad. Sci. U.S.A.">
        <title>Simulation of Deepwater Horizon oil plume reveals substrate specialization within a complex community of hydrocarbon-degraders.</title>
        <authorList>
            <person name="Hu P."/>
            <person name="Dubinsky E.A."/>
            <person name="Probst A.J."/>
            <person name="Wang J."/>
            <person name="Sieber C.M.K."/>
            <person name="Tom L.M."/>
            <person name="Gardinali P."/>
            <person name="Banfield J.F."/>
            <person name="Atlas R.M."/>
            <person name="Andersen G.L."/>
        </authorList>
    </citation>
    <scope>NUCLEOTIDE SEQUENCE [LARGE SCALE GENOMIC DNA]</scope>
</reference>
<dbReference type="Proteomes" id="UP000196531">
    <property type="component" value="Unassembled WGS sequence"/>
</dbReference>
<proteinExistence type="predicted"/>
<protein>
    <recommendedName>
        <fullName evidence="4">Pre-toxin TG domain-containing protein</fullName>
    </recommendedName>
</protein>
<evidence type="ECO:0000313" key="2">
    <source>
        <dbReference type="EMBL" id="OUS00202.1"/>
    </source>
</evidence>
<dbReference type="EMBL" id="MAAO01000002">
    <property type="protein sequence ID" value="OUS00202.1"/>
    <property type="molecule type" value="Genomic_DNA"/>
</dbReference>
<feature type="signal peptide" evidence="1">
    <location>
        <begin position="1"/>
        <end position="20"/>
    </location>
</feature>
<comment type="caution">
    <text evidence="2">The sequence shown here is derived from an EMBL/GenBank/DDBJ whole genome shotgun (WGS) entry which is preliminary data.</text>
</comment>
<sequence>MKNLFKVLSIFFFLSFSLSAKECGEEIVSSSDVKKAQDLCRNISKSTILLDGESNEENSLAKGLAFGALRCFQGIGDSLIELAQMVPALYDMAVKGASHLPDLYDSAVEQLSYAPEYLDAASDKFSKWREESYASVVSWLEDNDDPSEFISKIHQSHVNAAKKTLAKAKELKKLVEFVSERVAIKIKNEYSEFQCLPPSIQTKVLCGAITDITSAILPVGAVLSGSIKMARFTSKIDKVIDSNFSFLKQDIYPKKKPKPGSKLNSAEKKDLLAFSKKMRSGKKISASEEAKYLALLQRANPLGKVMKRGLSKEEALFTENALKKIYSKEYISAEDLLRASGNLKSRTPPLIMVSGQNDMAKIKESGRIWGQTEGHVYAASKPIKTKWDRAKSGVHDEKEGTVLFSGESAALFKNHEVKGIYSGIKNLAGQKRGPFGDIIIEEFREEVVAGKTVFVITKARRAKDAANKSEKLHAGQSTLWAGTKATGRVVGIDGGIGAGSAGTGFLLWLNSPYAE</sequence>
<organism evidence="2 3">
    <name type="scientific">Halobacteriovorax marinus</name>
    <dbReference type="NCBI Taxonomy" id="97084"/>
    <lineage>
        <taxon>Bacteria</taxon>
        <taxon>Pseudomonadati</taxon>
        <taxon>Bdellovibrionota</taxon>
        <taxon>Bacteriovoracia</taxon>
        <taxon>Bacteriovoracales</taxon>
        <taxon>Halobacteriovoraceae</taxon>
        <taxon>Halobacteriovorax</taxon>
    </lineage>
</organism>
<accession>A0A1Y5FD23</accession>
<gene>
    <name evidence="2" type="ORF">A9Q84_03185</name>
</gene>
<evidence type="ECO:0008006" key="4">
    <source>
        <dbReference type="Google" id="ProtNLM"/>
    </source>
</evidence>
<keyword evidence="1" id="KW-0732">Signal</keyword>
<dbReference type="AlphaFoldDB" id="A0A1Y5FD23"/>
<evidence type="ECO:0000313" key="3">
    <source>
        <dbReference type="Proteomes" id="UP000196531"/>
    </source>
</evidence>
<feature type="chain" id="PRO_5013051341" description="Pre-toxin TG domain-containing protein" evidence="1">
    <location>
        <begin position="21"/>
        <end position="515"/>
    </location>
</feature>
<evidence type="ECO:0000256" key="1">
    <source>
        <dbReference type="SAM" id="SignalP"/>
    </source>
</evidence>